<reference evidence="8" key="1">
    <citation type="submission" date="2019-02" db="EMBL/GenBank/DDBJ databases">
        <authorList>
            <person name="Gruber-Vodicka R. H."/>
            <person name="Seah K. B. B."/>
        </authorList>
    </citation>
    <scope>NUCLEOTIDE SEQUENCE</scope>
    <source>
        <strain evidence="8">BECK_SA2B12</strain>
        <strain evidence="6">BECK_SA2B15</strain>
        <strain evidence="7">BECK_SA2B20</strain>
    </source>
</reference>
<dbReference type="PANTHER" id="PTHR43429:SF3">
    <property type="entry name" value="NITRITE REDUCTASE [NAD(P)H]"/>
    <property type="match status" value="1"/>
</dbReference>
<proteinExistence type="inferred from homology"/>
<dbReference type="Pfam" id="PF07992">
    <property type="entry name" value="Pyr_redox_2"/>
    <property type="match status" value="1"/>
</dbReference>
<dbReference type="EMBL" id="CAADFJ010000089">
    <property type="protein sequence ID" value="VFK02396.1"/>
    <property type="molecule type" value="Genomic_DNA"/>
</dbReference>
<protein>
    <submittedName>
        <fullName evidence="8">Pyridine nucleotide-disulphide oxidoreductase</fullName>
    </submittedName>
</protein>
<evidence type="ECO:0000256" key="4">
    <source>
        <dbReference type="ARBA" id="ARBA00022827"/>
    </source>
</evidence>
<evidence type="ECO:0000313" key="8">
    <source>
        <dbReference type="EMBL" id="VFK02396.1"/>
    </source>
</evidence>
<organism evidence="8">
    <name type="scientific">Candidatus Kentrum eta</name>
    <dbReference type="NCBI Taxonomy" id="2126337"/>
    <lineage>
        <taxon>Bacteria</taxon>
        <taxon>Pseudomonadati</taxon>
        <taxon>Pseudomonadota</taxon>
        <taxon>Gammaproteobacteria</taxon>
        <taxon>Candidatus Kentrum</taxon>
    </lineage>
</organism>
<dbReference type="InterPro" id="IPR023753">
    <property type="entry name" value="FAD/NAD-binding_dom"/>
</dbReference>
<keyword evidence="3" id="KW-0285">Flavoprotein</keyword>
<accession>A0A450VC80</accession>
<evidence type="ECO:0000313" key="7">
    <source>
        <dbReference type="EMBL" id="VFJ96282.1"/>
    </source>
</evidence>
<dbReference type="PRINTS" id="PR00368">
    <property type="entry name" value="FADPNR"/>
</dbReference>
<comment type="cofactor">
    <cofactor evidence="1">
        <name>FAD</name>
        <dbReference type="ChEBI" id="CHEBI:57692"/>
    </cofactor>
</comment>
<feature type="domain" description="FAD/NAD(P)-binding" evidence="5">
    <location>
        <begin position="1"/>
        <end position="298"/>
    </location>
</feature>
<evidence type="ECO:0000256" key="2">
    <source>
        <dbReference type="ARBA" id="ARBA00006442"/>
    </source>
</evidence>
<evidence type="ECO:0000313" key="6">
    <source>
        <dbReference type="EMBL" id="VFJ95649.1"/>
    </source>
</evidence>
<dbReference type="GO" id="GO:0016491">
    <property type="term" value="F:oxidoreductase activity"/>
    <property type="evidence" value="ECO:0007669"/>
    <property type="project" value="InterPro"/>
</dbReference>
<dbReference type="SUPFAM" id="SSF51905">
    <property type="entry name" value="FAD/NAD(P)-binding domain"/>
    <property type="match status" value="2"/>
</dbReference>
<dbReference type="InterPro" id="IPR050260">
    <property type="entry name" value="FAD-bd_OxRdtase"/>
</dbReference>
<dbReference type="InterPro" id="IPR036188">
    <property type="entry name" value="FAD/NAD-bd_sf"/>
</dbReference>
<evidence type="ECO:0000256" key="1">
    <source>
        <dbReference type="ARBA" id="ARBA00001974"/>
    </source>
</evidence>
<keyword evidence="4" id="KW-0274">FAD</keyword>
<comment type="similarity">
    <text evidence="2">Belongs to the FAD-dependent oxidoreductase family.</text>
</comment>
<dbReference type="AlphaFoldDB" id="A0A450VC80"/>
<evidence type="ECO:0000256" key="3">
    <source>
        <dbReference type="ARBA" id="ARBA00022630"/>
    </source>
</evidence>
<name>A0A450VC80_9GAMM</name>
<dbReference type="PRINTS" id="PR00411">
    <property type="entry name" value="PNDRDTASEI"/>
</dbReference>
<evidence type="ECO:0000259" key="5">
    <source>
        <dbReference type="Pfam" id="PF07992"/>
    </source>
</evidence>
<dbReference type="PANTHER" id="PTHR43429">
    <property type="entry name" value="PYRIDINE NUCLEOTIDE-DISULFIDE OXIDOREDUCTASE DOMAIN-CONTAINING"/>
    <property type="match status" value="1"/>
</dbReference>
<dbReference type="EMBL" id="CAADFI010000089">
    <property type="protein sequence ID" value="VFJ96282.1"/>
    <property type="molecule type" value="Genomic_DNA"/>
</dbReference>
<dbReference type="EMBL" id="CAADFG010000090">
    <property type="protein sequence ID" value="VFJ95649.1"/>
    <property type="molecule type" value="Genomic_DNA"/>
</dbReference>
<dbReference type="Gene3D" id="3.50.50.60">
    <property type="entry name" value="FAD/NAD(P)-binding domain"/>
    <property type="match status" value="2"/>
</dbReference>
<gene>
    <name evidence="6" type="ORF">BECKH772A_GA0070896_1009011</name>
    <name evidence="7" type="ORF">BECKH772B_GA0070898_1008910</name>
    <name evidence="8" type="ORF">BECKH772C_GA0070978_1008911</name>
</gene>
<sequence length="406" mass="43524">MRVVIIGAGPAGLTVAERLRRYRGDADVDITLLAAEPGPPYAPPAMADHFLTGRTQALFWKGRDIREGLNVDFQSGMAVRAVRPATRAVVLDSGRVLGYDRLVIASGSRLYAPMEGRDLAGVCNFKSLAAASNLVARARRGDAHRAVIVGAGFIGVEVALLLRALGLSVTLLEKADRVMPGMLDSETADIVRTHLQGQGIDIRLETQALAFAGNGRAERVALEKEEVSGDVFVAATGLAPNTAFLRDSGIHIGWGIPVDDHLRAHHGEVYAAGDVAETRDRMTGKRYVHAIFPNAVAQGDIVARNLAGLDTPYEGSESMNSLKHLGLPVMAVGARQGDEELRWRWGDTLRKVFLTNDRIVGFRLAGDIRGAGGYRALMLRGAPVTAYRKHLLDPRFGVAGFGSLPG</sequence>